<keyword evidence="4" id="KW-0573">Peptidoglycan synthesis</keyword>
<dbReference type="Gene3D" id="3.40.630.30">
    <property type="match status" value="2"/>
</dbReference>
<dbReference type="EMBL" id="LT962688">
    <property type="protein sequence ID" value="SOR28458.1"/>
    <property type="molecule type" value="Genomic_DNA"/>
</dbReference>
<evidence type="ECO:0000256" key="6">
    <source>
        <dbReference type="ARBA" id="ARBA00023316"/>
    </source>
</evidence>
<dbReference type="PROSITE" id="PS51191">
    <property type="entry name" value="FEMABX"/>
    <property type="match status" value="1"/>
</dbReference>
<dbReference type="PANTHER" id="PTHR36174:SF1">
    <property type="entry name" value="LIPID II:GLYCINE GLYCYLTRANSFERASE"/>
    <property type="match status" value="1"/>
</dbReference>
<dbReference type="Proteomes" id="UP000233769">
    <property type="component" value="Chromosome tk0001"/>
</dbReference>
<dbReference type="SUPFAM" id="SSF55729">
    <property type="entry name" value="Acyl-CoA N-acyltransferases (Nat)"/>
    <property type="match status" value="1"/>
</dbReference>
<evidence type="ECO:0000256" key="4">
    <source>
        <dbReference type="ARBA" id="ARBA00022984"/>
    </source>
</evidence>
<proteinExistence type="inferred from homology"/>
<keyword evidence="5" id="KW-0012">Acyltransferase</keyword>
<evidence type="ECO:0000259" key="7">
    <source>
        <dbReference type="Pfam" id="PF13480"/>
    </source>
</evidence>
<sequence length="376" mass="42922">MRFHVFIWKRLHICGYRPQVDHWLTVEWATACPPTALSRLVGATVKSLTITEVPRSLDWQEAIRRTECANVYASEKWGEYKRRLGWLVKRVIISDQSGRELGLVQYQIRKRGPSRFILAQGCPILTDKGAFQAKEVFEAFVAHLNLGRLDLLGIRYHQFETGEAKLALLAHGFRPVISAKDHTLEVNLLQTMESIRSALDGRWRNALVKAERNNNIVINFSQSPSDRSQAFDVFSKMYTSLKERKGFQNSLNTQIYGDLAAHDTCLEFQEVRENGEPILVRIAHKSRHRWTDFFVASNERARELEVPRLALWRALEKAKQEGASIYDLGGIDPANNRGVYVFKAGVTRSVAQATPLWLYSRSSIVRDAAASILSRR</sequence>
<evidence type="ECO:0000256" key="3">
    <source>
        <dbReference type="ARBA" id="ARBA00022960"/>
    </source>
</evidence>
<keyword evidence="3" id="KW-0133">Cell shape</keyword>
<evidence type="ECO:0000256" key="2">
    <source>
        <dbReference type="ARBA" id="ARBA00022679"/>
    </source>
</evidence>
<keyword evidence="6" id="KW-0961">Cell wall biogenesis/degradation</keyword>
<evidence type="ECO:0000256" key="1">
    <source>
        <dbReference type="ARBA" id="ARBA00009943"/>
    </source>
</evidence>
<feature type="domain" description="BioF2-like acetyltransferase" evidence="7">
    <location>
        <begin position="204"/>
        <end position="332"/>
    </location>
</feature>
<dbReference type="InterPro" id="IPR038740">
    <property type="entry name" value="BioF2-like_GNAT_dom"/>
</dbReference>
<evidence type="ECO:0000313" key="8">
    <source>
        <dbReference type="EMBL" id="SOR28458.1"/>
    </source>
</evidence>
<keyword evidence="2" id="KW-0808">Transferase</keyword>
<dbReference type="GO" id="GO:0071555">
    <property type="term" value="P:cell wall organization"/>
    <property type="evidence" value="ECO:0007669"/>
    <property type="project" value="UniProtKB-KW"/>
</dbReference>
<gene>
    <name evidence="8" type="ORF">TK0001_1857</name>
</gene>
<dbReference type="PANTHER" id="PTHR36174">
    <property type="entry name" value="LIPID II:GLYCINE GLYCYLTRANSFERASE"/>
    <property type="match status" value="1"/>
</dbReference>
<evidence type="ECO:0000256" key="5">
    <source>
        <dbReference type="ARBA" id="ARBA00023315"/>
    </source>
</evidence>
<organism evidence="8 9">
    <name type="scientific">Methylorubrum extorquens</name>
    <name type="common">Methylobacterium dichloromethanicum</name>
    <name type="synonym">Methylobacterium extorquens</name>
    <dbReference type="NCBI Taxonomy" id="408"/>
    <lineage>
        <taxon>Bacteria</taxon>
        <taxon>Pseudomonadati</taxon>
        <taxon>Pseudomonadota</taxon>
        <taxon>Alphaproteobacteria</taxon>
        <taxon>Hyphomicrobiales</taxon>
        <taxon>Methylobacteriaceae</taxon>
        <taxon>Methylorubrum</taxon>
    </lineage>
</organism>
<dbReference type="GO" id="GO:0016755">
    <property type="term" value="F:aminoacyltransferase activity"/>
    <property type="evidence" value="ECO:0007669"/>
    <property type="project" value="InterPro"/>
</dbReference>
<dbReference type="InterPro" id="IPR003447">
    <property type="entry name" value="FEMABX"/>
</dbReference>
<dbReference type="InterPro" id="IPR050644">
    <property type="entry name" value="PG_Glycine_Bridge_Synth"/>
</dbReference>
<dbReference type="GO" id="GO:0008360">
    <property type="term" value="P:regulation of cell shape"/>
    <property type="evidence" value="ECO:0007669"/>
    <property type="project" value="UniProtKB-KW"/>
</dbReference>
<dbReference type="AlphaFoldDB" id="A0A2N9AM86"/>
<comment type="similarity">
    <text evidence="1">Belongs to the FemABX family.</text>
</comment>
<name>A0A2N9AM86_METEX</name>
<dbReference type="Pfam" id="PF13480">
    <property type="entry name" value="Acetyltransf_6"/>
    <property type="match status" value="1"/>
</dbReference>
<evidence type="ECO:0000313" key="9">
    <source>
        <dbReference type="Proteomes" id="UP000233769"/>
    </source>
</evidence>
<accession>A0A2N9AM86</accession>
<reference evidence="9" key="1">
    <citation type="submission" date="2017-10" db="EMBL/GenBank/DDBJ databases">
        <authorList>
            <person name="Regsiter A."/>
            <person name="William W."/>
        </authorList>
    </citation>
    <scope>NUCLEOTIDE SEQUENCE [LARGE SCALE GENOMIC DNA]</scope>
</reference>
<dbReference type="GO" id="GO:0009252">
    <property type="term" value="P:peptidoglycan biosynthetic process"/>
    <property type="evidence" value="ECO:0007669"/>
    <property type="project" value="UniProtKB-KW"/>
</dbReference>
<protein>
    <recommendedName>
        <fullName evidence="7">BioF2-like acetyltransferase domain-containing protein</fullName>
    </recommendedName>
</protein>
<dbReference type="InterPro" id="IPR016181">
    <property type="entry name" value="Acyl_CoA_acyltransferase"/>
</dbReference>